<dbReference type="GO" id="GO:0004190">
    <property type="term" value="F:aspartic-type endopeptidase activity"/>
    <property type="evidence" value="ECO:0007669"/>
    <property type="project" value="UniProtKB-KW"/>
</dbReference>
<feature type="compositionally biased region" description="Polar residues" evidence="4">
    <location>
        <begin position="23"/>
        <end position="36"/>
    </location>
</feature>
<feature type="domain" description="Peptidase A2" evidence="5">
    <location>
        <begin position="187"/>
        <end position="263"/>
    </location>
</feature>
<keyword evidence="1" id="KW-0645">Protease</keyword>
<proteinExistence type="predicted"/>
<dbReference type="SUPFAM" id="SSF51283">
    <property type="entry name" value="dUTPase-like"/>
    <property type="match status" value="1"/>
</dbReference>
<evidence type="ECO:0000256" key="1">
    <source>
        <dbReference type="ARBA" id="ARBA00022670"/>
    </source>
</evidence>
<dbReference type="CDD" id="cd05482">
    <property type="entry name" value="HIV_retropepsin_like"/>
    <property type="match status" value="1"/>
</dbReference>
<dbReference type="InterPro" id="IPR021109">
    <property type="entry name" value="Peptidase_aspartic_dom_sf"/>
</dbReference>
<comment type="caution">
    <text evidence="6">The sequence shown here is derived from an EMBL/GenBank/DDBJ whole genome shotgun (WGS) entry which is preliminary data.</text>
</comment>
<feature type="compositionally biased region" description="Basic residues" evidence="4">
    <location>
        <begin position="1"/>
        <end position="18"/>
    </location>
</feature>
<gene>
    <name evidence="6" type="primary">Ervk9_0</name>
    <name evidence="6" type="ORF">NESACU_R05638</name>
</gene>
<dbReference type="InterPro" id="IPR051592">
    <property type="entry name" value="HERV-K_Pro_peptidase_A2"/>
</dbReference>
<sequence>SLPAPIRKRQAQHKKHQQPPRQDTSSSCQHISTTSLRPATAGSLGLDLGASVTVTLIITQPQKVPTKGVKGPIVIKGQSVGALLLGRSSASMLGLFVLPGVIDKDYTGEICVMVHTPFPPVKIDKGQRIAQLVPLPQLTEGMLPLQQNIRGEHGFGSTGGLTLLTLDLSTRPKHTVKLEYNGEQKNLEGLLTTGADSSIMSPEYWPPGWPLQNSMVTVTGVGGLTLAKKSPALSVTIEGQTLRCVLSVVPLPNTVQCLIGRDILAQMGMVL</sequence>
<dbReference type="PANTHER" id="PTHR19422">
    <property type="entry name" value="GAG RETROVIRAL POLYPROTEIN"/>
    <property type="match status" value="1"/>
</dbReference>
<evidence type="ECO:0000256" key="2">
    <source>
        <dbReference type="ARBA" id="ARBA00022750"/>
    </source>
</evidence>
<evidence type="ECO:0000313" key="6">
    <source>
        <dbReference type="EMBL" id="NWZ89122.1"/>
    </source>
</evidence>
<reference evidence="6 7" key="1">
    <citation type="submission" date="2019-09" db="EMBL/GenBank/DDBJ databases">
        <title>Bird 10,000 Genomes (B10K) Project - Family phase.</title>
        <authorList>
            <person name="Zhang G."/>
        </authorList>
    </citation>
    <scope>NUCLEOTIDE SEQUENCE [LARGE SCALE GENOMIC DNA]</scope>
    <source>
        <strain evidence="6">OUT-0053</strain>
        <tissue evidence="6">Muscle</tissue>
    </source>
</reference>
<dbReference type="AlphaFoldDB" id="A0A7K7RA83"/>
<dbReference type="SUPFAM" id="SSF50630">
    <property type="entry name" value="Acid proteases"/>
    <property type="match status" value="1"/>
</dbReference>
<dbReference type="CDD" id="cd07557">
    <property type="entry name" value="trimeric_dUTPase"/>
    <property type="match status" value="1"/>
</dbReference>
<accession>A0A7K7RA83</accession>
<dbReference type="Proteomes" id="UP000549091">
    <property type="component" value="Unassembled WGS sequence"/>
</dbReference>
<dbReference type="InterPro" id="IPR001995">
    <property type="entry name" value="Peptidase_A2_cat"/>
</dbReference>
<evidence type="ECO:0000259" key="5">
    <source>
        <dbReference type="PROSITE" id="PS50175"/>
    </source>
</evidence>
<dbReference type="InterPro" id="IPR018061">
    <property type="entry name" value="Retropepsins"/>
</dbReference>
<dbReference type="Gene3D" id="2.70.40.10">
    <property type="match status" value="1"/>
</dbReference>
<dbReference type="GO" id="GO:0006508">
    <property type="term" value="P:proteolysis"/>
    <property type="evidence" value="ECO:0007669"/>
    <property type="project" value="UniProtKB-KW"/>
</dbReference>
<evidence type="ECO:0000313" key="7">
    <source>
        <dbReference type="Proteomes" id="UP000549091"/>
    </source>
</evidence>
<keyword evidence="2" id="KW-0064">Aspartyl protease</keyword>
<dbReference type="Pfam" id="PF00077">
    <property type="entry name" value="RVP"/>
    <property type="match status" value="1"/>
</dbReference>
<dbReference type="InterPro" id="IPR034170">
    <property type="entry name" value="Retropepsin-like_cat_dom"/>
</dbReference>
<dbReference type="InterPro" id="IPR033704">
    <property type="entry name" value="dUTPase_trimeric"/>
</dbReference>
<protein>
    <submittedName>
        <fullName evidence="6">POK9 protein</fullName>
    </submittedName>
</protein>
<feature type="region of interest" description="Disordered" evidence="4">
    <location>
        <begin position="1"/>
        <end position="36"/>
    </location>
</feature>
<dbReference type="InterPro" id="IPR029054">
    <property type="entry name" value="dUTPase-like"/>
</dbReference>
<dbReference type="PROSITE" id="PS50175">
    <property type="entry name" value="ASP_PROT_RETROV"/>
    <property type="match status" value="1"/>
</dbReference>
<evidence type="ECO:0000256" key="4">
    <source>
        <dbReference type="SAM" id="MobiDB-lite"/>
    </source>
</evidence>
<dbReference type="EMBL" id="VZSU01000054">
    <property type="protein sequence ID" value="NWZ89122.1"/>
    <property type="molecule type" value="Genomic_DNA"/>
</dbReference>
<evidence type="ECO:0000256" key="3">
    <source>
        <dbReference type="ARBA" id="ARBA00022801"/>
    </source>
</evidence>
<dbReference type="PANTHER" id="PTHR19422:SF123">
    <property type="entry name" value="RT1 CLASS I, LOCUS CE15"/>
    <property type="match status" value="1"/>
</dbReference>
<keyword evidence="3" id="KW-0378">Hydrolase</keyword>
<keyword evidence="7" id="KW-1185">Reference proteome</keyword>
<dbReference type="Pfam" id="PF00692">
    <property type="entry name" value="dUTPase"/>
    <property type="match status" value="1"/>
</dbReference>
<name>A0A7K7RA83_9PASS</name>
<dbReference type="Gene3D" id="2.40.70.10">
    <property type="entry name" value="Acid Proteases"/>
    <property type="match status" value="1"/>
</dbReference>
<feature type="non-terminal residue" evidence="6">
    <location>
        <position position="271"/>
    </location>
</feature>
<organism evidence="6 7">
    <name type="scientific">Nesospiza acunhae</name>
    <dbReference type="NCBI Taxonomy" id="381881"/>
    <lineage>
        <taxon>Eukaryota</taxon>
        <taxon>Metazoa</taxon>
        <taxon>Chordata</taxon>
        <taxon>Craniata</taxon>
        <taxon>Vertebrata</taxon>
        <taxon>Euteleostomi</taxon>
        <taxon>Archelosauria</taxon>
        <taxon>Archosauria</taxon>
        <taxon>Dinosauria</taxon>
        <taxon>Saurischia</taxon>
        <taxon>Theropoda</taxon>
        <taxon>Coelurosauria</taxon>
        <taxon>Aves</taxon>
        <taxon>Neognathae</taxon>
        <taxon>Neoaves</taxon>
        <taxon>Telluraves</taxon>
        <taxon>Australaves</taxon>
        <taxon>Passeriformes</taxon>
        <taxon>Thraupidae</taxon>
        <taxon>Nesospiza</taxon>
    </lineage>
</organism>
<dbReference type="InterPro" id="IPR036157">
    <property type="entry name" value="dUTPase-like_sf"/>
</dbReference>
<feature type="non-terminal residue" evidence="6">
    <location>
        <position position="1"/>
    </location>
</feature>